<dbReference type="KEGG" id="ntt:TAO_1785"/>
<accession>A0A1Q2SPQ9</accession>
<dbReference type="Pfam" id="PF07715">
    <property type="entry name" value="Plug"/>
    <property type="match status" value="1"/>
</dbReference>
<dbReference type="GO" id="GO:0009279">
    <property type="term" value="C:cell outer membrane"/>
    <property type="evidence" value="ECO:0007669"/>
    <property type="project" value="UniProtKB-SubCell"/>
</dbReference>
<dbReference type="NCBIfam" id="TIGR01786">
    <property type="entry name" value="TonB-hemlactrns"/>
    <property type="match status" value="1"/>
</dbReference>
<evidence type="ECO:0000313" key="17">
    <source>
        <dbReference type="Proteomes" id="UP000243679"/>
    </source>
</evidence>
<comment type="similarity">
    <text evidence="2">Belongs to the TonB-dependent receptor family. Hemoglobin/haptoglobin binding protein subfamily.</text>
</comment>
<feature type="region of interest" description="Disordered" evidence="13">
    <location>
        <begin position="18"/>
        <end position="43"/>
    </location>
</feature>
<keyword evidence="10 11" id="KW-0998">Cell outer membrane</keyword>
<dbReference type="InterPro" id="IPR037066">
    <property type="entry name" value="Plug_dom_sf"/>
</dbReference>
<dbReference type="InterPro" id="IPR036942">
    <property type="entry name" value="Beta-barrel_TonB_sf"/>
</dbReference>
<dbReference type="InterPro" id="IPR012910">
    <property type="entry name" value="Plug_dom"/>
</dbReference>
<keyword evidence="9 16" id="KW-0675">Receptor</keyword>
<dbReference type="InterPro" id="IPR000531">
    <property type="entry name" value="Beta-barrel_TonB"/>
</dbReference>
<dbReference type="PANTHER" id="PTHR30069:SF29">
    <property type="entry name" value="HEMOGLOBIN AND HEMOGLOBIN-HAPTOGLOBIN-BINDING PROTEIN 1-RELATED"/>
    <property type="match status" value="1"/>
</dbReference>
<evidence type="ECO:0000259" key="14">
    <source>
        <dbReference type="Pfam" id="PF00593"/>
    </source>
</evidence>
<name>A0A1Q2SPQ9_9GAMM</name>
<evidence type="ECO:0000259" key="15">
    <source>
        <dbReference type="Pfam" id="PF07715"/>
    </source>
</evidence>
<evidence type="ECO:0000313" key="16">
    <source>
        <dbReference type="EMBL" id="BAW81155.1"/>
    </source>
</evidence>
<dbReference type="AlphaFoldDB" id="A0A1Q2SPQ9"/>
<evidence type="ECO:0000256" key="8">
    <source>
        <dbReference type="ARBA" id="ARBA00023136"/>
    </source>
</evidence>
<dbReference type="GO" id="GO:0015344">
    <property type="term" value="F:siderophore uptake transmembrane transporter activity"/>
    <property type="evidence" value="ECO:0007669"/>
    <property type="project" value="TreeGrafter"/>
</dbReference>
<feature type="domain" description="TonB-dependent receptor plug" evidence="15">
    <location>
        <begin position="53"/>
        <end position="163"/>
    </location>
</feature>
<dbReference type="SUPFAM" id="SSF56935">
    <property type="entry name" value="Porins"/>
    <property type="match status" value="1"/>
</dbReference>
<keyword evidence="4 11" id="KW-1134">Transmembrane beta strand</keyword>
<evidence type="ECO:0000256" key="2">
    <source>
        <dbReference type="ARBA" id="ARBA00008143"/>
    </source>
</evidence>
<evidence type="ECO:0000256" key="9">
    <source>
        <dbReference type="ARBA" id="ARBA00023170"/>
    </source>
</evidence>
<keyword evidence="7 12" id="KW-0798">TonB box</keyword>
<evidence type="ECO:0000256" key="5">
    <source>
        <dbReference type="ARBA" id="ARBA00022692"/>
    </source>
</evidence>
<dbReference type="Pfam" id="PF00593">
    <property type="entry name" value="TonB_dep_Rec_b-barrel"/>
    <property type="match status" value="1"/>
</dbReference>
<keyword evidence="8 11" id="KW-0472">Membrane</keyword>
<dbReference type="EMBL" id="AP014836">
    <property type="protein sequence ID" value="BAW81155.1"/>
    <property type="molecule type" value="Genomic_DNA"/>
</dbReference>
<dbReference type="PROSITE" id="PS52016">
    <property type="entry name" value="TONB_DEPENDENT_REC_3"/>
    <property type="match status" value="1"/>
</dbReference>
<evidence type="ECO:0000256" key="6">
    <source>
        <dbReference type="ARBA" id="ARBA00022729"/>
    </source>
</evidence>
<dbReference type="Gene3D" id="2.40.170.20">
    <property type="entry name" value="TonB-dependent receptor, beta-barrel domain"/>
    <property type="match status" value="1"/>
</dbReference>
<comment type="subcellular location">
    <subcellularLocation>
        <location evidence="1 11">Cell outer membrane</location>
        <topology evidence="1 11">Multi-pass membrane protein</topology>
    </subcellularLocation>
</comment>
<evidence type="ECO:0000256" key="1">
    <source>
        <dbReference type="ARBA" id="ARBA00004571"/>
    </source>
</evidence>
<protein>
    <submittedName>
        <fullName evidence="16">TonB-dependent hemoglobin/transferrin/lactoferrin family receptor</fullName>
    </submittedName>
</protein>
<evidence type="ECO:0000256" key="3">
    <source>
        <dbReference type="ARBA" id="ARBA00022448"/>
    </source>
</evidence>
<keyword evidence="6" id="KW-0732">Signal</keyword>
<organism evidence="16 17">
    <name type="scientific">Candidatus Nitrosoglobus terrae</name>
    <dbReference type="NCBI Taxonomy" id="1630141"/>
    <lineage>
        <taxon>Bacteria</taxon>
        <taxon>Pseudomonadati</taxon>
        <taxon>Pseudomonadota</taxon>
        <taxon>Gammaproteobacteria</taxon>
        <taxon>Chromatiales</taxon>
        <taxon>Chromatiaceae</taxon>
        <taxon>Candidatus Nitrosoglobus</taxon>
    </lineage>
</organism>
<evidence type="ECO:0000256" key="4">
    <source>
        <dbReference type="ARBA" id="ARBA00022452"/>
    </source>
</evidence>
<evidence type="ECO:0000256" key="13">
    <source>
        <dbReference type="SAM" id="MobiDB-lite"/>
    </source>
</evidence>
<feature type="domain" description="TonB-dependent receptor-like beta-barrel" evidence="14">
    <location>
        <begin position="268"/>
        <end position="722"/>
    </location>
</feature>
<evidence type="ECO:0000256" key="7">
    <source>
        <dbReference type="ARBA" id="ARBA00023077"/>
    </source>
</evidence>
<dbReference type="PANTHER" id="PTHR30069">
    <property type="entry name" value="TONB-DEPENDENT OUTER MEMBRANE RECEPTOR"/>
    <property type="match status" value="1"/>
</dbReference>
<keyword evidence="17" id="KW-1185">Reference proteome</keyword>
<evidence type="ECO:0000256" key="12">
    <source>
        <dbReference type="RuleBase" id="RU003357"/>
    </source>
</evidence>
<keyword evidence="3 11" id="KW-0813">Transport</keyword>
<proteinExistence type="inferred from homology"/>
<reference evidence="16 17" key="1">
    <citation type="journal article" date="2017" name="ISME J.">
        <title>An acid-tolerant ammonia-oxidizing ?-proteobacterium from soil.</title>
        <authorList>
            <person name="Hayatsu M."/>
            <person name="Tago K."/>
            <person name="Uchiyama I."/>
            <person name="Toyoda A."/>
            <person name="Wang Y."/>
            <person name="Shimomura Y."/>
            <person name="Okubo T."/>
            <person name="Kurisu F."/>
            <person name="Hirono Y."/>
            <person name="Nonaka K."/>
            <person name="Akiyama H."/>
            <person name="Itoh T."/>
            <person name="Takami H."/>
        </authorList>
    </citation>
    <scope>NUCLEOTIDE SEQUENCE [LARGE SCALE GENOMIC DNA]</scope>
    <source>
        <strain evidence="16 17">TAO100</strain>
    </source>
</reference>
<keyword evidence="5 11" id="KW-0812">Transmembrane</keyword>
<dbReference type="Proteomes" id="UP000243679">
    <property type="component" value="Chromosome"/>
</dbReference>
<dbReference type="CDD" id="cd01347">
    <property type="entry name" value="ligand_gated_channel"/>
    <property type="match status" value="1"/>
</dbReference>
<evidence type="ECO:0000256" key="10">
    <source>
        <dbReference type="ARBA" id="ARBA00023237"/>
    </source>
</evidence>
<gene>
    <name evidence="16" type="ORF">TAO_1785</name>
</gene>
<dbReference type="GO" id="GO:0044718">
    <property type="term" value="P:siderophore transmembrane transport"/>
    <property type="evidence" value="ECO:0007669"/>
    <property type="project" value="TreeGrafter"/>
</dbReference>
<sequence>MFIVPLWGGAALAVEAPAKSSRKSSAEATDLPTIQVSGNSHRPARVQGELELDRPGTASIIDREQMDHQLVNNVRELVRYEPGVSAIGTTGRFGLDSFNVRGLSGNRTYMEIDGVPMINSFGADVAGGSFRSGRNFIDLETMKNVEIIRGPISALYRSDALAGSVILNTKDPADYLDSGKSIYTFLKEQYQSVDGSYNSTGTFAVGNEHNGFMLNLNYRFGHQTSNMGTVGGIGAERTKPDPLGYNVDGLLSKYVHIADSGRTDRITVNVFRQFTRTNGLSNLIPVAHTDFTPNFYYSQDSSTQLQASIGQNFPHLNSLFADTFTWRLYWRQASSYTNTQTDTNKVFRFYDNMPLAEWIAGGKWIGVKHFGGDGSVQQTMTYGAEGSGANDRSLVNGYGRDKITGATGMSPPFTPTPYPLHLIPESNTHRYAVFWEDKIDLLGGRLTLTPAVRAQRYEYLPEKDALYLRYNNGFVQRDFIDNNISPKFGLLWHFTDELSFYGNYAQGFRPPLYSELSGSWNEQPVPGLNIASLPNENLKSETSDNAEIGFRGQGEAGWFNVAAYYNTYHNFIWSGFALAPDQVPSWAYQIAQGAATNVFFQSVNAPHANIEGIEISGQLQLDAFSKALQGWSFRGAGAISRGYLMEPGNNFYSPLNTIDPAKMSLGLAYDKRTWGAQLIGTLVRRHPKLSVPAFIPDGYGLLDFFAHYQPIENVTLYFGVNNMTDRKYWDWGNLNGGVLGNLVAGNGLNDAGTGGLPADRLSMPGRNFSAAIHINF</sequence>
<dbReference type="InterPro" id="IPR039426">
    <property type="entry name" value="TonB-dep_rcpt-like"/>
</dbReference>
<dbReference type="InterPro" id="IPR010949">
    <property type="entry name" value="TonB_Hb/transfer/lactofer_rcpt"/>
</dbReference>
<evidence type="ECO:0000256" key="11">
    <source>
        <dbReference type="PROSITE-ProRule" id="PRU01360"/>
    </source>
</evidence>
<dbReference type="Gene3D" id="2.170.130.10">
    <property type="entry name" value="TonB-dependent receptor, plug domain"/>
    <property type="match status" value="1"/>
</dbReference>